<evidence type="ECO:0000256" key="1">
    <source>
        <dbReference type="SAM" id="MobiDB-lite"/>
    </source>
</evidence>
<feature type="region of interest" description="Disordered" evidence="1">
    <location>
        <begin position="1"/>
        <end position="67"/>
    </location>
</feature>
<dbReference type="Proteomes" id="UP001501326">
    <property type="component" value="Unassembled WGS sequence"/>
</dbReference>
<name>A0ABN3UGH4_9MICO</name>
<accession>A0ABN3UGH4</accession>
<protein>
    <submittedName>
        <fullName evidence="2">Uncharacterized protein</fullName>
    </submittedName>
</protein>
<organism evidence="2 3">
    <name type="scientific">Pedococcus aerophilus</name>
    <dbReference type="NCBI Taxonomy" id="436356"/>
    <lineage>
        <taxon>Bacteria</taxon>
        <taxon>Bacillati</taxon>
        <taxon>Actinomycetota</taxon>
        <taxon>Actinomycetes</taxon>
        <taxon>Micrococcales</taxon>
        <taxon>Intrasporangiaceae</taxon>
        <taxon>Pedococcus</taxon>
    </lineage>
</organism>
<reference evidence="2 3" key="1">
    <citation type="journal article" date="2019" name="Int. J. Syst. Evol. Microbiol.">
        <title>The Global Catalogue of Microorganisms (GCM) 10K type strain sequencing project: providing services to taxonomists for standard genome sequencing and annotation.</title>
        <authorList>
            <consortium name="The Broad Institute Genomics Platform"/>
            <consortium name="The Broad Institute Genome Sequencing Center for Infectious Disease"/>
            <person name="Wu L."/>
            <person name="Ma J."/>
        </authorList>
    </citation>
    <scope>NUCLEOTIDE SEQUENCE [LARGE SCALE GENOMIC DNA]</scope>
    <source>
        <strain evidence="2 3">JCM 16378</strain>
    </source>
</reference>
<feature type="compositionally biased region" description="Basic and acidic residues" evidence="1">
    <location>
        <begin position="57"/>
        <end position="67"/>
    </location>
</feature>
<dbReference type="EMBL" id="BAAARN010000001">
    <property type="protein sequence ID" value="GAA2732281.1"/>
    <property type="molecule type" value="Genomic_DNA"/>
</dbReference>
<comment type="caution">
    <text evidence="2">The sequence shown here is derived from an EMBL/GenBank/DDBJ whole genome shotgun (WGS) entry which is preliminary data.</text>
</comment>
<proteinExistence type="predicted"/>
<evidence type="ECO:0000313" key="2">
    <source>
        <dbReference type="EMBL" id="GAA2732281.1"/>
    </source>
</evidence>
<evidence type="ECO:0000313" key="3">
    <source>
        <dbReference type="Proteomes" id="UP001501326"/>
    </source>
</evidence>
<gene>
    <name evidence="2" type="ORF">GCM10009867_07830</name>
</gene>
<sequence>MPVPSPGSLAGNPPPRWGAPGEDQAHGTCRAQARETHHVSRTVSGGGDLQHPPSVTDHIDAACGTRE</sequence>
<keyword evidence="3" id="KW-1185">Reference proteome</keyword>